<dbReference type="EMBL" id="BMAV01001497">
    <property type="protein sequence ID" value="GFY39690.1"/>
    <property type="molecule type" value="Genomic_DNA"/>
</dbReference>
<evidence type="ECO:0000313" key="2">
    <source>
        <dbReference type="EMBL" id="GFY39690.1"/>
    </source>
</evidence>
<dbReference type="Proteomes" id="UP000886998">
    <property type="component" value="Unassembled WGS sequence"/>
</dbReference>
<protein>
    <submittedName>
        <fullName evidence="2">Uncharacterized protein</fullName>
    </submittedName>
</protein>
<accession>A0A8X7BQ65</accession>
<name>A0A8X7BQ65_9ARAC</name>
<feature type="compositionally biased region" description="Basic and acidic residues" evidence="1">
    <location>
        <begin position="1"/>
        <end position="21"/>
    </location>
</feature>
<proteinExistence type="predicted"/>
<evidence type="ECO:0000256" key="1">
    <source>
        <dbReference type="SAM" id="MobiDB-lite"/>
    </source>
</evidence>
<evidence type="ECO:0000313" key="3">
    <source>
        <dbReference type="Proteomes" id="UP000886998"/>
    </source>
</evidence>
<comment type="caution">
    <text evidence="2">The sequence shown here is derived from an EMBL/GenBank/DDBJ whole genome shotgun (WGS) entry which is preliminary data.</text>
</comment>
<gene>
    <name evidence="2" type="ORF">TNIN_460921</name>
</gene>
<reference evidence="2" key="1">
    <citation type="submission" date="2020-08" db="EMBL/GenBank/DDBJ databases">
        <title>Multicomponent nature underlies the extraordinary mechanical properties of spider dragline silk.</title>
        <authorList>
            <person name="Kono N."/>
            <person name="Nakamura H."/>
            <person name="Mori M."/>
            <person name="Yoshida Y."/>
            <person name="Ohtoshi R."/>
            <person name="Malay A.D."/>
            <person name="Moran D.A.P."/>
            <person name="Tomita M."/>
            <person name="Numata K."/>
            <person name="Arakawa K."/>
        </authorList>
    </citation>
    <scope>NUCLEOTIDE SEQUENCE</scope>
</reference>
<feature type="region of interest" description="Disordered" evidence="1">
    <location>
        <begin position="1"/>
        <end position="56"/>
    </location>
</feature>
<sequence length="86" mass="9697">MGKEKLKPPEMQKEVWQRDEFDSSPMNEVLPPDGRGRGAKMGSQEIDNPQAGGKKKETSSCFIDCLLCPCSHNYPFGRILPPCYCY</sequence>
<dbReference type="AlphaFoldDB" id="A0A8X7BQ65"/>
<organism evidence="2 3">
    <name type="scientific">Trichonephila inaurata madagascariensis</name>
    <dbReference type="NCBI Taxonomy" id="2747483"/>
    <lineage>
        <taxon>Eukaryota</taxon>
        <taxon>Metazoa</taxon>
        <taxon>Ecdysozoa</taxon>
        <taxon>Arthropoda</taxon>
        <taxon>Chelicerata</taxon>
        <taxon>Arachnida</taxon>
        <taxon>Araneae</taxon>
        <taxon>Araneomorphae</taxon>
        <taxon>Entelegynae</taxon>
        <taxon>Araneoidea</taxon>
        <taxon>Nephilidae</taxon>
        <taxon>Trichonephila</taxon>
        <taxon>Trichonephila inaurata</taxon>
    </lineage>
</organism>
<keyword evidence="3" id="KW-1185">Reference proteome</keyword>